<dbReference type="OrthoDB" id="1732691at2759"/>
<protein>
    <recommendedName>
        <fullName evidence="8">Branched-chain-amino-acid aminotransferase</fullName>
        <ecNumber evidence="8">2.6.1.42</ecNumber>
    </recommendedName>
</protein>
<dbReference type="EC" id="2.6.1.42" evidence="8"/>
<comment type="caution">
    <text evidence="9">The sequence shown here is derived from an EMBL/GenBank/DDBJ whole genome shotgun (WGS) entry which is preliminary data.</text>
</comment>
<dbReference type="InterPro" id="IPR043132">
    <property type="entry name" value="BCAT-like_C"/>
</dbReference>
<dbReference type="GO" id="GO:0009098">
    <property type="term" value="P:L-leucine biosynthetic process"/>
    <property type="evidence" value="ECO:0007669"/>
    <property type="project" value="TreeGrafter"/>
</dbReference>
<reference evidence="9" key="2">
    <citation type="submission" date="2017-10" db="EMBL/GenBank/DDBJ databases">
        <title>Ladona fulva Genome sequencing and assembly.</title>
        <authorList>
            <person name="Murali S."/>
            <person name="Richards S."/>
            <person name="Bandaranaike D."/>
            <person name="Bellair M."/>
            <person name="Blankenburg K."/>
            <person name="Chao H."/>
            <person name="Dinh H."/>
            <person name="Doddapaneni H."/>
            <person name="Dugan-Rocha S."/>
            <person name="Elkadiri S."/>
            <person name="Gnanaolivu R."/>
            <person name="Hernandez B."/>
            <person name="Skinner E."/>
            <person name="Javaid M."/>
            <person name="Lee S."/>
            <person name="Li M."/>
            <person name="Ming W."/>
            <person name="Munidasa M."/>
            <person name="Muniz J."/>
            <person name="Nguyen L."/>
            <person name="Hughes D."/>
            <person name="Osuji N."/>
            <person name="Pu L.-L."/>
            <person name="Puazo M."/>
            <person name="Qu C."/>
            <person name="Quiroz J."/>
            <person name="Raj R."/>
            <person name="Weissenberger G."/>
            <person name="Xin Y."/>
            <person name="Zou X."/>
            <person name="Han Y."/>
            <person name="Worley K."/>
            <person name="Muzny D."/>
            <person name="Gibbs R."/>
        </authorList>
    </citation>
    <scope>NUCLEOTIDE SEQUENCE</scope>
    <source>
        <strain evidence="9">Sampled in the wild</strain>
    </source>
</reference>
<keyword evidence="8" id="KW-0032">Aminotransferase</keyword>
<evidence type="ECO:0000256" key="8">
    <source>
        <dbReference type="RuleBase" id="RU004517"/>
    </source>
</evidence>
<comment type="catalytic activity">
    <reaction evidence="8">
        <text>L-leucine + 2-oxoglutarate = 4-methyl-2-oxopentanoate + L-glutamate</text>
        <dbReference type="Rhea" id="RHEA:18321"/>
        <dbReference type="ChEBI" id="CHEBI:16810"/>
        <dbReference type="ChEBI" id="CHEBI:17865"/>
        <dbReference type="ChEBI" id="CHEBI:29985"/>
        <dbReference type="ChEBI" id="CHEBI:57427"/>
        <dbReference type="EC" id="2.6.1.42"/>
    </reaction>
</comment>
<evidence type="ECO:0000256" key="4">
    <source>
        <dbReference type="ARBA" id="ARBA00022898"/>
    </source>
</evidence>
<dbReference type="SUPFAM" id="SSF56752">
    <property type="entry name" value="D-aminoacid aminotransferase-like PLP-dependent enzymes"/>
    <property type="match status" value="1"/>
</dbReference>
<dbReference type="InterPro" id="IPR018300">
    <property type="entry name" value="Aminotrans_IV_CS"/>
</dbReference>
<comment type="similarity">
    <text evidence="2 6">Belongs to the class-IV pyridoxal-phosphate-dependent aminotransferase family.</text>
</comment>
<evidence type="ECO:0000256" key="7">
    <source>
        <dbReference type="RuleBase" id="RU004516"/>
    </source>
</evidence>
<dbReference type="PANTHER" id="PTHR11825:SF44">
    <property type="entry name" value="BRANCHED-CHAIN-AMINO-ACID AMINOTRANSFERASE"/>
    <property type="match status" value="1"/>
</dbReference>
<evidence type="ECO:0000256" key="3">
    <source>
        <dbReference type="ARBA" id="ARBA00022605"/>
    </source>
</evidence>
<reference evidence="9" key="1">
    <citation type="submission" date="2013-04" db="EMBL/GenBank/DDBJ databases">
        <authorList>
            <person name="Qu J."/>
            <person name="Murali S.C."/>
            <person name="Bandaranaike D."/>
            <person name="Bellair M."/>
            <person name="Blankenburg K."/>
            <person name="Chao H."/>
            <person name="Dinh H."/>
            <person name="Doddapaneni H."/>
            <person name="Downs B."/>
            <person name="Dugan-Rocha S."/>
            <person name="Elkadiri S."/>
            <person name="Gnanaolivu R.D."/>
            <person name="Hernandez B."/>
            <person name="Javaid M."/>
            <person name="Jayaseelan J.C."/>
            <person name="Lee S."/>
            <person name="Li M."/>
            <person name="Ming W."/>
            <person name="Munidasa M."/>
            <person name="Muniz J."/>
            <person name="Nguyen L."/>
            <person name="Ongeri F."/>
            <person name="Osuji N."/>
            <person name="Pu L.-L."/>
            <person name="Puazo M."/>
            <person name="Qu C."/>
            <person name="Quiroz J."/>
            <person name="Raj R."/>
            <person name="Weissenberger G."/>
            <person name="Xin Y."/>
            <person name="Zou X."/>
            <person name="Han Y."/>
            <person name="Richards S."/>
            <person name="Worley K."/>
            <person name="Muzny D."/>
            <person name="Gibbs R."/>
        </authorList>
    </citation>
    <scope>NUCLEOTIDE SEQUENCE</scope>
    <source>
        <strain evidence="9">Sampled in the wild</strain>
    </source>
</reference>
<comment type="catalytic activity">
    <reaction evidence="8">
        <text>L-isoleucine + 2-oxoglutarate = (S)-3-methyl-2-oxopentanoate + L-glutamate</text>
        <dbReference type="Rhea" id="RHEA:24801"/>
        <dbReference type="ChEBI" id="CHEBI:16810"/>
        <dbReference type="ChEBI" id="CHEBI:29985"/>
        <dbReference type="ChEBI" id="CHEBI:35146"/>
        <dbReference type="ChEBI" id="CHEBI:58045"/>
        <dbReference type="EC" id="2.6.1.42"/>
    </reaction>
</comment>
<evidence type="ECO:0000313" key="10">
    <source>
        <dbReference type="Proteomes" id="UP000792457"/>
    </source>
</evidence>
<dbReference type="Proteomes" id="UP000792457">
    <property type="component" value="Unassembled WGS sequence"/>
</dbReference>
<organism evidence="9 10">
    <name type="scientific">Ladona fulva</name>
    <name type="common">Scarce chaser dragonfly</name>
    <name type="synonym">Libellula fulva</name>
    <dbReference type="NCBI Taxonomy" id="123851"/>
    <lineage>
        <taxon>Eukaryota</taxon>
        <taxon>Metazoa</taxon>
        <taxon>Ecdysozoa</taxon>
        <taxon>Arthropoda</taxon>
        <taxon>Hexapoda</taxon>
        <taxon>Insecta</taxon>
        <taxon>Pterygota</taxon>
        <taxon>Palaeoptera</taxon>
        <taxon>Odonata</taxon>
        <taxon>Epiprocta</taxon>
        <taxon>Anisoptera</taxon>
        <taxon>Libelluloidea</taxon>
        <taxon>Libellulidae</taxon>
        <taxon>Ladona</taxon>
    </lineage>
</organism>
<evidence type="ECO:0000313" key="9">
    <source>
        <dbReference type="EMBL" id="KAG8223537.1"/>
    </source>
</evidence>
<keyword evidence="8" id="KW-0808">Transferase</keyword>
<comment type="catalytic activity">
    <reaction evidence="8">
        <text>L-valine + 2-oxoglutarate = 3-methyl-2-oxobutanoate + L-glutamate</text>
        <dbReference type="Rhea" id="RHEA:24813"/>
        <dbReference type="ChEBI" id="CHEBI:11851"/>
        <dbReference type="ChEBI" id="CHEBI:16810"/>
        <dbReference type="ChEBI" id="CHEBI:29985"/>
        <dbReference type="ChEBI" id="CHEBI:57762"/>
        <dbReference type="EC" id="2.6.1.42"/>
    </reaction>
</comment>
<evidence type="ECO:0000256" key="2">
    <source>
        <dbReference type="ARBA" id="ARBA00009320"/>
    </source>
</evidence>
<keyword evidence="10" id="KW-1185">Reference proteome</keyword>
<sequence>MAIKMNLQQVLWLFGDDNQLTEVGTMNVFAFIINENGEKELITPPLNGLILPGITRLSILELAREWNEFKVNERTFNMNDVKIWLQEKRLLELFGAGTACIVAPISSIFFEGENLPIPTIDQETPIHQKFLKSLSDIQYGRVEHPWAYLID</sequence>
<comment type="cofactor">
    <cofactor evidence="1 7">
        <name>pyridoxal 5'-phosphate</name>
        <dbReference type="ChEBI" id="CHEBI:597326"/>
    </cofactor>
</comment>
<dbReference type="GO" id="GO:0004084">
    <property type="term" value="F:branched-chain-amino-acid transaminase activity"/>
    <property type="evidence" value="ECO:0007669"/>
    <property type="project" value="UniProtKB-EC"/>
</dbReference>
<dbReference type="EMBL" id="KZ308165">
    <property type="protein sequence ID" value="KAG8223537.1"/>
    <property type="molecule type" value="Genomic_DNA"/>
</dbReference>
<dbReference type="GO" id="GO:0009099">
    <property type="term" value="P:L-valine biosynthetic process"/>
    <property type="evidence" value="ECO:0007669"/>
    <property type="project" value="TreeGrafter"/>
</dbReference>
<dbReference type="InterPro" id="IPR036038">
    <property type="entry name" value="Aminotransferase-like"/>
</dbReference>
<evidence type="ECO:0000256" key="5">
    <source>
        <dbReference type="ARBA" id="ARBA00023304"/>
    </source>
</evidence>
<evidence type="ECO:0000256" key="6">
    <source>
        <dbReference type="RuleBase" id="RU004106"/>
    </source>
</evidence>
<keyword evidence="4 7" id="KW-0663">Pyridoxal phosphate</keyword>
<dbReference type="Gene3D" id="3.20.10.10">
    <property type="entry name" value="D-amino Acid Aminotransferase, subunit A, domain 2"/>
    <property type="match status" value="1"/>
</dbReference>
<gene>
    <name evidence="9" type="ORF">J437_LFUL004411</name>
</gene>
<name>A0A8K0NVU6_LADFU</name>
<dbReference type="PROSITE" id="PS00770">
    <property type="entry name" value="AA_TRANSFER_CLASS_4"/>
    <property type="match status" value="1"/>
</dbReference>
<dbReference type="InterPro" id="IPR005786">
    <property type="entry name" value="B_amino_transII"/>
</dbReference>
<accession>A0A8K0NVU6</accession>
<keyword evidence="5 8" id="KW-0100">Branched-chain amino acid biosynthesis</keyword>
<dbReference type="GO" id="GO:0005739">
    <property type="term" value="C:mitochondrion"/>
    <property type="evidence" value="ECO:0007669"/>
    <property type="project" value="TreeGrafter"/>
</dbReference>
<dbReference type="PANTHER" id="PTHR11825">
    <property type="entry name" value="SUBGROUP IIII AMINOTRANSFERASE"/>
    <property type="match status" value="1"/>
</dbReference>
<proteinExistence type="inferred from homology"/>
<keyword evidence="3 8" id="KW-0028">Amino-acid biosynthesis</keyword>
<dbReference type="Pfam" id="PF01063">
    <property type="entry name" value="Aminotran_4"/>
    <property type="match status" value="1"/>
</dbReference>
<dbReference type="AlphaFoldDB" id="A0A8K0NVU6"/>
<evidence type="ECO:0000256" key="1">
    <source>
        <dbReference type="ARBA" id="ARBA00001933"/>
    </source>
</evidence>
<dbReference type="InterPro" id="IPR001544">
    <property type="entry name" value="Aminotrans_IV"/>
</dbReference>